<sequence length="434" mass="48964">MNKLIIILWPVSVIAAYMAGSYFVPSDSVTKQHNHPLVTSTSAIDPPASPKQEPTDDDKGVSNSIIKTTPESQAVELSVRSVVKKLEEILSMDGNALTDYAQIAKAYNQISDLDDTQLLEALLLLEPEAKDPDNRALLQMLLSEYSKYDPQGAMAYLDRSISGARSKLLHARKVLANWSEQDPQAAYDWYLQNRHLYRNHGSIFLSTLFEDLSRGDIYDAMDKLGRLNGSRYAISNAVSGITRHLSERSEFVELLELARLQDDEQLNTAIVSNWARKDPHTASNWLMGSRLNSDRMQRSVLFNWMMSSPERVAEAADWYMHQATEADYQPRIKGVMSAFAMNNPEAGLSWLAQNNIRDKDMALTELVAASGSRYPDFAIQQVDQIQSSSQRLKVSKRLYRQLSYNNPNKAERFANSSPFKEKLLEIKTYSGRGL</sequence>
<name>A0ABQ1RBN0_9ALTE</name>
<dbReference type="Proteomes" id="UP000614272">
    <property type="component" value="Unassembled WGS sequence"/>
</dbReference>
<organism evidence="2 3">
    <name type="scientific">Lacimicrobium alkaliphilum</name>
    <dbReference type="NCBI Taxonomy" id="1526571"/>
    <lineage>
        <taxon>Bacteria</taxon>
        <taxon>Pseudomonadati</taxon>
        <taxon>Pseudomonadota</taxon>
        <taxon>Gammaproteobacteria</taxon>
        <taxon>Alteromonadales</taxon>
        <taxon>Alteromonadaceae</taxon>
        <taxon>Lacimicrobium</taxon>
    </lineage>
</organism>
<proteinExistence type="predicted"/>
<dbReference type="EMBL" id="BMGJ01000007">
    <property type="protein sequence ID" value="GGD65105.1"/>
    <property type="molecule type" value="Genomic_DNA"/>
</dbReference>
<evidence type="ECO:0000256" key="1">
    <source>
        <dbReference type="SAM" id="MobiDB-lite"/>
    </source>
</evidence>
<evidence type="ECO:0000313" key="2">
    <source>
        <dbReference type="EMBL" id="GGD65105.1"/>
    </source>
</evidence>
<keyword evidence="3" id="KW-1185">Reference proteome</keyword>
<feature type="region of interest" description="Disordered" evidence="1">
    <location>
        <begin position="38"/>
        <end position="62"/>
    </location>
</feature>
<reference evidence="3" key="1">
    <citation type="journal article" date="2019" name="Int. J. Syst. Evol. Microbiol.">
        <title>The Global Catalogue of Microorganisms (GCM) 10K type strain sequencing project: providing services to taxonomists for standard genome sequencing and annotation.</title>
        <authorList>
            <consortium name="The Broad Institute Genomics Platform"/>
            <consortium name="The Broad Institute Genome Sequencing Center for Infectious Disease"/>
            <person name="Wu L."/>
            <person name="Ma J."/>
        </authorList>
    </citation>
    <scope>NUCLEOTIDE SEQUENCE [LARGE SCALE GENOMIC DNA]</scope>
    <source>
        <strain evidence="3">CGMCC 1.12923</strain>
    </source>
</reference>
<comment type="caution">
    <text evidence="2">The sequence shown here is derived from an EMBL/GenBank/DDBJ whole genome shotgun (WGS) entry which is preliminary data.</text>
</comment>
<evidence type="ECO:0008006" key="4">
    <source>
        <dbReference type="Google" id="ProtNLM"/>
    </source>
</evidence>
<accession>A0ABQ1RBN0</accession>
<protein>
    <recommendedName>
        <fullName evidence="4">Tail length tape measure protein</fullName>
    </recommendedName>
</protein>
<gene>
    <name evidence="2" type="ORF">GCM10011357_20560</name>
</gene>
<dbReference type="RefSeq" id="WP_143452270.1">
    <property type="nucleotide sequence ID" value="NZ_BMGJ01000007.1"/>
</dbReference>
<evidence type="ECO:0000313" key="3">
    <source>
        <dbReference type="Proteomes" id="UP000614272"/>
    </source>
</evidence>